<dbReference type="Pfam" id="PF02458">
    <property type="entry name" value="Transferase"/>
    <property type="match status" value="1"/>
</dbReference>
<dbReference type="Gene3D" id="3.30.559.10">
    <property type="entry name" value="Chloramphenicol acetyltransferase-like domain"/>
    <property type="match status" value="2"/>
</dbReference>
<keyword evidence="1" id="KW-0808">Transferase</keyword>
<gene>
    <name evidence="2" type="ORF">GFSPODELE1_LOCUS1261</name>
</gene>
<evidence type="ECO:0000256" key="1">
    <source>
        <dbReference type="ARBA" id="ARBA00022679"/>
    </source>
</evidence>
<dbReference type="EMBL" id="OZ037944">
    <property type="protein sequence ID" value="CAL1696590.1"/>
    <property type="molecule type" value="Genomic_DNA"/>
</dbReference>
<dbReference type="InterPro" id="IPR023213">
    <property type="entry name" value="CAT-like_dom_sf"/>
</dbReference>
<dbReference type="SUPFAM" id="SSF52777">
    <property type="entry name" value="CoA-dependent acyltransferases"/>
    <property type="match status" value="1"/>
</dbReference>
<proteinExistence type="predicted"/>
<evidence type="ECO:0000313" key="3">
    <source>
        <dbReference type="Proteomes" id="UP001497453"/>
    </source>
</evidence>
<accession>A0ABP1CLM1</accession>
<dbReference type="PANTHER" id="PTHR31642">
    <property type="entry name" value="TRICHOTHECENE 3-O-ACETYLTRANSFERASE"/>
    <property type="match status" value="1"/>
</dbReference>
<keyword evidence="3" id="KW-1185">Reference proteome</keyword>
<name>A0ABP1CLM1_9APHY</name>
<dbReference type="Proteomes" id="UP001497453">
    <property type="component" value="Chromosome 1"/>
</dbReference>
<sequence length="566" mass="63557">MCSQSNSSNSIRSNIRGHRCIVSVRHHTSPCTLFGYWYLAQHDHAFLLLWHPETVHLEALTVAGHSMSIASHSLSLLHSQMFEFARHNVDSSRYFRSRGLAHVVSVAPEIPTILKDRNVLELPDGNDLFLQLKPSSIHVVPGDIDTNRFCNALSKTLGRFPHAAGRLQRNGDDWKINLTNSSVPVTVTEDTDRDEVIPTEHRHRVVHGDLQAFQVPVSLEGAIMGEDVPLVTFKLTKMKKTGETVLGISWNHVLGDATTLTNLLQTLSQYYQGLPPPPAPTFYRRRWPRPPEGAEGGALYQRYTPHVAKSYPLADVVAKYVAEAQAASMVDFKFTAANLDALRKRASRWTPDDAWHSGESLKLTHQDSLTAYLITLHNRCLDKPIHGLMNMMSYRTRAADENALYRHPGNAANCVYLPTFDLSSSPTLSALARTIRRGIVNARSTEYVEKYLMLNSAAQQDAAKYGKFHIFPGESVALVNSLMGHRRAQMVHFGFPGKSQYYTEISWERMFRVFPANPVKGADGNWEDNTGSVVVAFRVKNELKDKMAAMFHEDMSRLEKGLELDD</sequence>
<evidence type="ECO:0008006" key="4">
    <source>
        <dbReference type="Google" id="ProtNLM"/>
    </source>
</evidence>
<evidence type="ECO:0000313" key="2">
    <source>
        <dbReference type="EMBL" id="CAL1696590.1"/>
    </source>
</evidence>
<dbReference type="PANTHER" id="PTHR31642:SF310">
    <property type="entry name" value="FATTY ALCOHOL:CAFFEOYL-COA ACYLTRANSFERASE"/>
    <property type="match status" value="1"/>
</dbReference>
<reference evidence="3" key="1">
    <citation type="submission" date="2024-04" db="EMBL/GenBank/DDBJ databases">
        <authorList>
            <person name="Shaw F."/>
            <person name="Minotto A."/>
        </authorList>
    </citation>
    <scope>NUCLEOTIDE SEQUENCE [LARGE SCALE GENOMIC DNA]</scope>
</reference>
<protein>
    <recommendedName>
        <fullName evidence="4">Acyltransferase</fullName>
    </recommendedName>
</protein>
<organism evidence="2 3">
    <name type="scientific">Somion occarium</name>
    <dbReference type="NCBI Taxonomy" id="3059160"/>
    <lineage>
        <taxon>Eukaryota</taxon>
        <taxon>Fungi</taxon>
        <taxon>Dikarya</taxon>
        <taxon>Basidiomycota</taxon>
        <taxon>Agaricomycotina</taxon>
        <taxon>Agaricomycetes</taxon>
        <taxon>Polyporales</taxon>
        <taxon>Cerrenaceae</taxon>
        <taxon>Somion</taxon>
    </lineage>
</organism>
<dbReference type="InterPro" id="IPR050317">
    <property type="entry name" value="Plant_Fungal_Acyltransferase"/>
</dbReference>